<keyword evidence="1" id="KW-0732">Signal</keyword>
<dbReference type="PANTHER" id="PTHR48104:SF30">
    <property type="entry name" value="METACASPASE-1"/>
    <property type="match status" value="1"/>
</dbReference>
<gene>
    <name evidence="3" type="ORF">BacF7301_18035</name>
</gene>
<dbReference type="EMBL" id="CP050831">
    <property type="protein sequence ID" value="QIU95932.1"/>
    <property type="molecule type" value="Genomic_DNA"/>
</dbReference>
<feature type="signal peptide" evidence="1">
    <location>
        <begin position="1"/>
        <end position="18"/>
    </location>
</feature>
<dbReference type="GO" id="GO:0005737">
    <property type="term" value="C:cytoplasm"/>
    <property type="evidence" value="ECO:0007669"/>
    <property type="project" value="TreeGrafter"/>
</dbReference>
<keyword evidence="4" id="KW-1185">Reference proteome</keyword>
<dbReference type="KEGG" id="bfc:BacF7301_18035"/>
<dbReference type="Pfam" id="PF00656">
    <property type="entry name" value="Peptidase_C14"/>
    <property type="match status" value="1"/>
</dbReference>
<dbReference type="GO" id="GO:0004197">
    <property type="term" value="F:cysteine-type endopeptidase activity"/>
    <property type="evidence" value="ECO:0007669"/>
    <property type="project" value="InterPro"/>
</dbReference>
<evidence type="ECO:0000256" key="1">
    <source>
        <dbReference type="SAM" id="SignalP"/>
    </source>
</evidence>
<feature type="domain" description="Peptidase C14 caspase" evidence="2">
    <location>
        <begin position="21"/>
        <end position="291"/>
    </location>
</feature>
<dbReference type="PANTHER" id="PTHR48104">
    <property type="entry name" value="METACASPASE-4"/>
    <property type="match status" value="1"/>
</dbReference>
<evidence type="ECO:0000313" key="4">
    <source>
        <dbReference type="Proteomes" id="UP000501780"/>
    </source>
</evidence>
<dbReference type="RefSeq" id="WP_167964974.1">
    <property type="nucleotide sequence ID" value="NZ_CP050831.1"/>
</dbReference>
<dbReference type="Gene3D" id="3.40.50.1460">
    <property type="match status" value="1"/>
</dbReference>
<dbReference type="InterPro" id="IPR050452">
    <property type="entry name" value="Metacaspase"/>
</dbReference>
<protein>
    <submittedName>
        <fullName evidence="3">Caspase family protein</fullName>
    </submittedName>
</protein>
<feature type="chain" id="PRO_5026360236" evidence="1">
    <location>
        <begin position="19"/>
        <end position="302"/>
    </location>
</feature>
<name>A0A6H0KRE0_9BACE</name>
<organism evidence="3 4">
    <name type="scientific">Bacteroides faecium</name>
    <dbReference type="NCBI Taxonomy" id="2715212"/>
    <lineage>
        <taxon>Bacteria</taxon>
        <taxon>Pseudomonadati</taxon>
        <taxon>Bacteroidota</taxon>
        <taxon>Bacteroidia</taxon>
        <taxon>Bacteroidales</taxon>
        <taxon>Bacteroidaceae</taxon>
        <taxon>Bacteroides</taxon>
    </lineage>
</organism>
<dbReference type="GO" id="GO:0006508">
    <property type="term" value="P:proteolysis"/>
    <property type="evidence" value="ECO:0007669"/>
    <property type="project" value="InterPro"/>
</dbReference>
<evidence type="ECO:0000259" key="2">
    <source>
        <dbReference type="Pfam" id="PF00656"/>
    </source>
</evidence>
<dbReference type="AlphaFoldDB" id="A0A6H0KRE0"/>
<evidence type="ECO:0000313" key="3">
    <source>
        <dbReference type="EMBL" id="QIU95932.1"/>
    </source>
</evidence>
<accession>A0A6H0KRE0</accession>
<proteinExistence type="predicted"/>
<dbReference type="Proteomes" id="UP000501780">
    <property type="component" value="Chromosome"/>
</dbReference>
<reference evidence="3 4" key="1">
    <citation type="submission" date="2020-03" db="EMBL/GenBank/DDBJ databases">
        <title>Genomic analysis of Bacteroides faecium CBA7301.</title>
        <authorList>
            <person name="Kim J."/>
            <person name="Roh S.W."/>
        </authorList>
    </citation>
    <scope>NUCLEOTIDE SEQUENCE [LARGE SCALE GENOMIC DNA]</scope>
    <source>
        <strain evidence="3 4">CBA7301</strain>
    </source>
</reference>
<sequence length="302" mass="34468">MRYRLFLYCLTISAFVLAQTNRALIISIGTYPIISGWEKIHAGNDKGLVTELLLNNQYQSSNIKVLSNAQANKKAVTAAFQQCWEQTVYGDFIYLHFSCHGQQMMDDNGDEEDGLDESLVLYDAGYWYIPGKYEGENHLRDDELGIWINKLRKKAGDKGQVTVVLDACHSGTGNRDNGVNDYIRGTSAIFAPEGYTPKPGMHQELSLKLKPIKDFSPAFVFSACLANEINYEYYSQTQKQFYGMLTYAFYTLLRSPENFNSVAEFLEALQKKVNQLTGFRKSRKQTVYMECSDENIPFQIFR</sequence>
<dbReference type="InterPro" id="IPR011600">
    <property type="entry name" value="Pept_C14_caspase"/>
</dbReference>